<evidence type="ECO:0000256" key="7">
    <source>
        <dbReference type="ARBA" id="ARBA00023016"/>
    </source>
</evidence>
<dbReference type="SUPFAM" id="SSF54786">
    <property type="entry name" value="YcfA/nrd intein domain"/>
    <property type="match status" value="1"/>
</dbReference>
<dbReference type="GO" id="GO:0016787">
    <property type="term" value="F:hydrolase activity"/>
    <property type="evidence" value="ECO:0007669"/>
    <property type="project" value="UniProtKB-KW"/>
</dbReference>
<dbReference type="RefSeq" id="WP_002602970.1">
    <property type="nucleotide sequence ID" value="NZ_CACRUH010000014.1"/>
</dbReference>
<protein>
    <submittedName>
        <fullName evidence="8">YcfA-like protein</fullName>
    </submittedName>
</protein>
<dbReference type="Gene3D" id="3.30.920.30">
    <property type="entry name" value="Hypothetical protein"/>
    <property type="match status" value="1"/>
</dbReference>
<dbReference type="GO" id="GO:0004519">
    <property type="term" value="F:endonuclease activity"/>
    <property type="evidence" value="ECO:0007669"/>
    <property type="project" value="UniProtKB-KW"/>
</dbReference>
<keyword evidence="4" id="KW-0255">Endonuclease</keyword>
<keyword evidence="6" id="KW-0694">RNA-binding</keyword>
<accession>A0A6N3A5Q7</accession>
<dbReference type="GO" id="GO:0003729">
    <property type="term" value="F:mRNA binding"/>
    <property type="evidence" value="ECO:0007669"/>
    <property type="project" value="InterPro"/>
</dbReference>
<evidence type="ECO:0000256" key="5">
    <source>
        <dbReference type="ARBA" id="ARBA00022801"/>
    </source>
</evidence>
<sequence>MRFREVEKMILQDGWYEVKQVGSHHQYKHPTKSGKVTIPEHKGKDINMTVVKSILKQAGL</sequence>
<evidence type="ECO:0000313" key="8">
    <source>
        <dbReference type="EMBL" id="VYT85598.1"/>
    </source>
</evidence>
<proteinExistence type="inferred from homology"/>
<dbReference type="AlphaFoldDB" id="A0A6N3A5Q7"/>
<name>A0A6N3A5Q7_9FIRM</name>
<evidence type="ECO:0000256" key="1">
    <source>
        <dbReference type="ARBA" id="ARBA00006620"/>
    </source>
</evidence>
<dbReference type="Pfam" id="PF07927">
    <property type="entry name" value="HicA_toxin"/>
    <property type="match status" value="1"/>
</dbReference>
<evidence type="ECO:0000256" key="6">
    <source>
        <dbReference type="ARBA" id="ARBA00022884"/>
    </source>
</evidence>
<evidence type="ECO:0000256" key="2">
    <source>
        <dbReference type="ARBA" id="ARBA00022649"/>
    </source>
</evidence>
<evidence type="ECO:0000256" key="3">
    <source>
        <dbReference type="ARBA" id="ARBA00022722"/>
    </source>
</evidence>
<gene>
    <name evidence="8" type="ORF">CHLFYP18_05743</name>
</gene>
<dbReference type="EMBL" id="CACRUH010000014">
    <property type="protein sequence ID" value="VYT85598.1"/>
    <property type="molecule type" value="Genomic_DNA"/>
</dbReference>
<keyword evidence="7" id="KW-0346">Stress response</keyword>
<dbReference type="InterPro" id="IPR012933">
    <property type="entry name" value="HicA_mRNA_interferase"/>
</dbReference>
<evidence type="ECO:0000256" key="4">
    <source>
        <dbReference type="ARBA" id="ARBA00022759"/>
    </source>
</evidence>
<organism evidence="8">
    <name type="scientific">Hungatella hathewayi</name>
    <dbReference type="NCBI Taxonomy" id="154046"/>
    <lineage>
        <taxon>Bacteria</taxon>
        <taxon>Bacillati</taxon>
        <taxon>Bacillota</taxon>
        <taxon>Clostridia</taxon>
        <taxon>Lachnospirales</taxon>
        <taxon>Lachnospiraceae</taxon>
        <taxon>Hungatella</taxon>
    </lineage>
</organism>
<reference evidence="8" key="1">
    <citation type="submission" date="2019-11" db="EMBL/GenBank/DDBJ databases">
        <authorList>
            <person name="Feng L."/>
        </authorList>
    </citation>
    <scope>NUCLEOTIDE SEQUENCE</scope>
    <source>
        <strain evidence="8">ChathewayiLFYP18</strain>
    </source>
</reference>
<keyword evidence="5" id="KW-0378">Hydrolase</keyword>
<dbReference type="InterPro" id="IPR038570">
    <property type="entry name" value="HicA_sf"/>
</dbReference>
<keyword evidence="3" id="KW-0540">Nuclease</keyword>
<comment type="similarity">
    <text evidence="1">Belongs to the HicA mRNA interferase family.</text>
</comment>
<keyword evidence="2" id="KW-1277">Toxin-antitoxin system</keyword>